<sequence length="222" mass="25577">MREKDNGDDNPLVIIGRCTQEGDNGRTGVRLDTDAKGQSPVQRLWSVAEWVKQLQLELCTDTTDQCCAPKYRRTFVKQHREICQLSHLLQSLGGQSAGAEGQSETFRNNELSRGTFSHRFSPEGSTEQNNVKVDHMVTARDRGRIQVLSSKLQSLRMYTEERLQLLNSFAGFYESYRLSFDELHHWVTRTSRFEEWVHSLACDTESLIITNLNHQKVRILFV</sequence>
<protein>
    <submittedName>
        <fullName evidence="1">Uncharacterized protein</fullName>
    </submittedName>
</protein>
<organism evidence="1 2">
    <name type="scientific">Chiloscyllium punctatum</name>
    <name type="common">Brownbanded bambooshark</name>
    <name type="synonym">Hemiscyllium punctatum</name>
    <dbReference type="NCBI Taxonomy" id="137246"/>
    <lineage>
        <taxon>Eukaryota</taxon>
        <taxon>Metazoa</taxon>
        <taxon>Chordata</taxon>
        <taxon>Craniata</taxon>
        <taxon>Vertebrata</taxon>
        <taxon>Chondrichthyes</taxon>
        <taxon>Elasmobranchii</taxon>
        <taxon>Galeomorphii</taxon>
        <taxon>Galeoidea</taxon>
        <taxon>Orectolobiformes</taxon>
        <taxon>Hemiscylliidae</taxon>
        <taxon>Chiloscyllium</taxon>
    </lineage>
</organism>
<evidence type="ECO:0000313" key="1">
    <source>
        <dbReference type="EMBL" id="GCC18784.1"/>
    </source>
</evidence>
<evidence type="ECO:0000313" key="2">
    <source>
        <dbReference type="Proteomes" id="UP000287033"/>
    </source>
</evidence>
<gene>
    <name evidence="1" type="ORF">chiPu_0018065</name>
</gene>
<name>A0A401RL21_CHIPU</name>
<keyword evidence="2" id="KW-1185">Reference proteome</keyword>
<dbReference type="EMBL" id="BEZZ01001455">
    <property type="protein sequence ID" value="GCC18784.1"/>
    <property type="molecule type" value="Genomic_DNA"/>
</dbReference>
<dbReference type="Proteomes" id="UP000287033">
    <property type="component" value="Unassembled WGS sequence"/>
</dbReference>
<accession>A0A401RL21</accession>
<proteinExistence type="predicted"/>
<dbReference type="OrthoDB" id="9949500at2759"/>
<reference evidence="1 2" key="1">
    <citation type="journal article" date="2018" name="Nat. Ecol. Evol.">
        <title>Shark genomes provide insights into elasmobranch evolution and the origin of vertebrates.</title>
        <authorList>
            <person name="Hara Y"/>
            <person name="Yamaguchi K"/>
            <person name="Onimaru K"/>
            <person name="Kadota M"/>
            <person name="Koyanagi M"/>
            <person name="Keeley SD"/>
            <person name="Tatsumi K"/>
            <person name="Tanaka K"/>
            <person name="Motone F"/>
            <person name="Kageyama Y"/>
            <person name="Nozu R"/>
            <person name="Adachi N"/>
            <person name="Nishimura O"/>
            <person name="Nakagawa R"/>
            <person name="Tanegashima C"/>
            <person name="Kiyatake I"/>
            <person name="Matsumoto R"/>
            <person name="Murakumo K"/>
            <person name="Nishida K"/>
            <person name="Terakita A"/>
            <person name="Kuratani S"/>
            <person name="Sato K"/>
            <person name="Hyodo S Kuraku.S."/>
        </authorList>
    </citation>
    <scope>NUCLEOTIDE SEQUENCE [LARGE SCALE GENOMIC DNA]</scope>
</reference>
<dbReference type="AlphaFoldDB" id="A0A401RL21"/>
<comment type="caution">
    <text evidence="1">The sequence shown here is derived from an EMBL/GenBank/DDBJ whole genome shotgun (WGS) entry which is preliminary data.</text>
</comment>